<feature type="region of interest" description="Disordered" evidence="1">
    <location>
        <begin position="1"/>
        <end position="103"/>
    </location>
</feature>
<dbReference type="EMBL" id="JARJCM010000036">
    <property type="protein sequence ID" value="KAJ7037631.1"/>
    <property type="molecule type" value="Genomic_DNA"/>
</dbReference>
<protein>
    <submittedName>
        <fullName evidence="2">Uncharacterized protein</fullName>
    </submittedName>
</protein>
<dbReference type="Proteomes" id="UP001218188">
    <property type="component" value="Unassembled WGS sequence"/>
</dbReference>
<accession>A0AAD6T2K0</accession>
<proteinExistence type="predicted"/>
<comment type="caution">
    <text evidence="2">The sequence shown here is derived from an EMBL/GenBank/DDBJ whole genome shotgun (WGS) entry which is preliminary data.</text>
</comment>
<feature type="compositionally biased region" description="Acidic residues" evidence="1">
    <location>
        <begin position="145"/>
        <end position="155"/>
    </location>
</feature>
<evidence type="ECO:0000313" key="2">
    <source>
        <dbReference type="EMBL" id="KAJ7037631.1"/>
    </source>
</evidence>
<organism evidence="2 3">
    <name type="scientific">Mycena alexandri</name>
    <dbReference type="NCBI Taxonomy" id="1745969"/>
    <lineage>
        <taxon>Eukaryota</taxon>
        <taxon>Fungi</taxon>
        <taxon>Dikarya</taxon>
        <taxon>Basidiomycota</taxon>
        <taxon>Agaricomycotina</taxon>
        <taxon>Agaricomycetes</taxon>
        <taxon>Agaricomycetidae</taxon>
        <taxon>Agaricales</taxon>
        <taxon>Marasmiineae</taxon>
        <taxon>Mycenaceae</taxon>
        <taxon>Mycena</taxon>
    </lineage>
</organism>
<keyword evidence="3" id="KW-1185">Reference proteome</keyword>
<reference evidence="2" key="1">
    <citation type="submission" date="2023-03" db="EMBL/GenBank/DDBJ databases">
        <title>Massive genome expansion in bonnet fungi (Mycena s.s.) driven by repeated elements and novel gene families across ecological guilds.</title>
        <authorList>
            <consortium name="Lawrence Berkeley National Laboratory"/>
            <person name="Harder C.B."/>
            <person name="Miyauchi S."/>
            <person name="Viragh M."/>
            <person name="Kuo A."/>
            <person name="Thoen E."/>
            <person name="Andreopoulos B."/>
            <person name="Lu D."/>
            <person name="Skrede I."/>
            <person name="Drula E."/>
            <person name="Henrissat B."/>
            <person name="Morin E."/>
            <person name="Kohler A."/>
            <person name="Barry K."/>
            <person name="LaButti K."/>
            <person name="Morin E."/>
            <person name="Salamov A."/>
            <person name="Lipzen A."/>
            <person name="Mereny Z."/>
            <person name="Hegedus B."/>
            <person name="Baldrian P."/>
            <person name="Stursova M."/>
            <person name="Weitz H."/>
            <person name="Taylor A."/>
            <person name="Grigoriev I.V."/>
            <person name="Nagy L.G."/>
            <person name="Martin F."/>
            <person name="Kauserud H."/>
        </authorList>
    </citation>
    <scope>NUCLEOTIDE SEQUENCE</scope>
    <source>
        <strain evidence="2">CBHHK200</strain>
    </source>
</reference>
<evidence type="ECO:0000313" key="3">
    <source>
        <dbReference type="Proteomes" id="UP001218188"/>
    </source>
</evidence>
<dbReference type="AlphaFoldDB" id="A0AAD6T2K0"/>
<feature type="region of interest" description="Disordered" evidence="1">
    <location>
        <begin position="120"/>
        <end position="156"/>
    </location>
</feature>
<sequence length="213" mass="22582">MPPQKKAIRDRLNRLRGGLASPKKAIKRVASAFTPRKLRPSKKHRPEDPDDSNDDSSSIIIQDADPDTINSEAEDVFTSPPPAPFHSGVFYQGSTPEPATAAPAAFKLSGRLFQPTHHAVDGADDRASISTFPTARAPPMLDAASECDDDGDDEIVPPALDELCAVEAGNFGGDGYPRPAPSQSFLEKMTALGAKQAVAVAPDITNARAALSR</sequence>
<gene>
    <name evidence="2" type="ORF">C8F04DRAFT_1180368</name>
</gene>
<evidence type="ECO:0000256" key="1">
    <source>
        <dbReference type="SAM" id="MobiDB-lite"/>
    </source>
</evidence>
<name>A0AAD6T2K0_9AGAR</name>